<comment type="caution">
    <text evidence="2">The sequence shown here is derived from an EMBL/GenBank/DDBJ whole genome shotgun (WGS) entry which is preliminary data.</text>
</comment>
<evidence type="ECO:0000313" key="2">
    <source>
        <dbReference type="EMBL" id="PTW59876.1"/>
    </source>
</evidence>
<gene>
    <name evidence="2" type="ORF">C8N35_106261</name>
</gene>
<keyword evidence="3" id="KW-1185">Reference proteome</keyword>
<evidence type="ECO:0000313" key="3">
    <source>
        <dbReference type="Proteomes" id="UP000244081"/>
    </source>
</evidence>
<dbReference type="PRINTS" id="PR00081">
    <property type="entry name" value="GDHRDH"/>
</dbReference>
<dbReference type="AlphaFoldDB" id="A0A2T5V803"/>
<dbReference type="PANTHER" id="PTHR42879:SF6">
    <property type="entry name" value="NADPH-DEPENDENT REDUCTASE BACG"/>
    <property type="match status" value="1"/>
</dbReference>
<dbReference type="InterPro" id="IPR050259">
    <property type="entry name" value="SDR"/>
</dbReference>
<name>A0A2T5V803_9HYPH</name>
<dbReference type="SUPFAM" id="SSF51735">
    <property type="entry name" value="NAD(P)-binding Rossmann-fold domains"/>
    <property type="match status" value="1"/>
</dbReference>
<dbReference type="InterPro" id="IPR002347">
    <property type="entry name" value="SDR_fam"/>
</dbReference>
<sequence length="259" mass="27205">MDLGIRGRKALLTGSSKGMGLACAFAVAREGVDVTLVARTETTLADAAEAIRAETGVAVTTVVADITTDAGRQAALDACPEPDIVLNNAGGKLPGDFRDWGREEWISAIDLMMLPPIMIMRDVVDGMMARGFGRIVNIVSRSVKIPQIELGLSNGARSGLVGFTAGLARQTVRHNVTINNLLPGIVDSDAQREHIEGMLKEGGPSFEEIWAARAAGNPAGRYGKPEEIGAYFAFLCGAQAGFVTGQSLLIDGGSYPGTF</sequence>
<comment type="similarity">
    <text evidence="1">Belongs to the short-chain dehydrogenases/reductases (SDR) family.</text>
</comment>
<evidence type="ECO:0000256" key="1">
    <source>
        <dbReference type="ARBA" id="ARBA00006484"/>
    </source>
</evidence>
<organism evidence="2 3">
    <name type="scientific">Breoghania corrubedonensis</name>
    <dbReference type="NCBI Taxonomy" id="665038"/>
    <lineage>
        <taxon>Bacteria</taxon>
        <taxon>Pseudomonadati</taxon>
        <taxon>Pseudomonadota</taxon>
        <taxon>Alphaproteobacteria</taxon>
        <taxon>Hyphomicrobiales</taxon>
        <taxon>Stappiaceae</taxon>
        <taxon>Breoghania</taxon>
    </lineage>
</organism>
<accession>A0A2T5V803</accession>
<protein>
    <submittedName>
        <fullName evidence="2">3-oxoacyl-[acyl-carrier protein] reductase</fullName>
    </submittedName>
</protein>
<proteinExistence type="inferred from homology"/>
<dbReference type="Proteomes" id="UP000244081">
    <property type="component" value="Unassembled WGS sequence"/>
</dbReference>
<dbReference type="Pfam" id="PF13561">
    <property type="entry name" value="adh_short_C2"/>
    <property type="match status" value="1"/>
</dbReference>
<reference evidence="2 3" key="1">
    <citation type="submission" date="2018-04" db="EMBL/GenBank/DDBJ databases">
        <title>Genomic Encyclopedia of Archaeal and Bacterial Type Strains, Phase II (KMG-II): from individual species to whole genera.</title>
        <authorList>
            <person name="Goeker M."/>
        </authorList>
    </citation>
    <scope>NUCLEOTIDE SEQUENCE [LARGE SCALE GENOMIC DNA]</scope>
    <source>
        <strain evidence="2 3">DSM 23382</strain>
    </source>
</reference>
<dbReference type="EMBL" id="QAYG01000006">
    <property type="protein sequence ID" value="PTW59876.1"/>
    <property type="molecule type" value="Genomic_DNA"/>
</dbReference>
<dbReference type="InterPro" id="IPR036291">
    <property type="entry name" value="NAD(P)-bd_dom_sf"/>
</dbReference>
<dbReference type="Gene3D" id="3.40.50.720">
    <property type="entry name" value="NAD(P)-binding Rossmann-like Domain"/>
    <property type="match status" value="1"/>
</dbReference>
<dbReference type="PANTHER" id="PTHR42879">
    <property type="entry name" value="3-OXOACYL-(ACYL-CARRIER-PROTEIN) REDUCTASE"/>
    <property type="match status" value="1"/>
</dbReference>
<dbReference type="RefSeq" id="WP_107990817.1">
    <property type="nucleotide sequence ID" value="NZ_QAYG01000006.1"/>
</dbReference>
<dbReference type="OrthoDB" id="9793325at2"/>